<organism evidence="1 2">
    <name type="scientific">Adonisia turfae CCMR0081</name>
    <dbReference type="NCBI Taxonomy" id="2292702"/>
    <lineage>
        <taxon>Bacteria</taxon>
        <taxon>Bacillati</taxon>
        <taxon>Cyanobacteriota</taxon>
        <taxon>Adonisia</taxon>
        <taxon>Adonisia turfae</taxon>
    </lineage>
</organism>
<dbReference type="Gene3D" id="2.160.20.80">
    <property type="entry name" value="E3 ubiquitin-protein ligase SopA"/>
    <property type="match status" value="1"/>
</dbReference>
<comment type="caution">
    <text evidence="1">The sequence shown here is derived from an EMBL/GenBank/DDBJ whole genome shotgun (WGS) entry which is preliminary data.</text>
</comment>
<dbReference type="InterPro" id="IPR001646">
    <property type="entry name" value="5peptide_repeat"/>
</dbReference>
<accession>A0A6M0RWL1</accession>
<dbReference type="Pfam" id="PF13599">
    <property type="entry name" value="Pentapeptide_4"/>
    <property type="match status" value="1"/>
</dbReference>
<dbReference type="PANTHER" id="PTHR14136:SF17">
    <property type="entry name" value="BTB_POZ DOMAIN-CONTAINING PROTEIN KCTD9"/>
    <property type="match status" value="1"/>
</dbReference>
<dbReference type="PANTHER" id="PTHR14136">
    <property type="entry name" value="BTB_POZ DOMAIN-CONTAINING PROTEIN KCTD9"/>
    <property type="match status" value="1"/>
</dbReference>
<sequence>MIEGVVVANLQHLERLHQGVQRWNQWRLNNPEIVPDLSGATLLAAQLSGVNFSGAKLHRVQLDKAELSGANLYKADLTQAHLSEADLSGAKLRKARLRGVNLARTDLRGANLTKAHLPDVDLSGASLSGANLSSANLCRANLSSANLSSANLSGAALMQTQVLGTVFAKAMLTGACIQDWTSNGATILEGVICDHIYLKDVPKERHPKTRNFKPGEFARGFQQTTRVIDLVFQGRIDWQAFSQAFQTLCQEYVDANLCIQSIEKKQGGAFVVRLAMAPDTDAAVIESRAKEQYMVEMHTLDAQYKRRLRSQGYPFSMARHSINMERRDKATLMGVLTTMANSQQGPKYRIDNTSLLNSLTTTGQNIELNGYDKHPAHIIDALRKKALKTRTCKLKAFKNVEPVQAKIIEMLLSGMSPSRITKVMQLDRGQVNLYQRQSTFRTAFWRAFLKKMLDFVGRLLTILQNLTTDAQISSKYRLWLIKWWLGCFFATVDYQGPPHVPVLQSEIIHLLLFGMTLTEVSDALMIDPRQVNKYRQQPAFRVAFWHAYCQKLLVLISKATDTAKALLVNPQMTFNCRLIAVGYLFQKCPTDFMRTLERIELEQMACVLISISAGQISGVLPLS</sequence>
<proteinExistence type="predicted"/>
<protein>
    <submittedName>
        <fullName evidence="1">Pentapeptide repeat-containing protein</fullName>
    </submittedName>
</protein>
<dbReference type="Proteomes" id="UP000481033">
    <property type="component" value="Unassembled WGS sequence"/>
</dbReference>
<dbReference type="EMBL" id="QXHD01000004">
    <property type="protein sequence ID" value="NEZ60638.1"/>
    <property type="molecule type" value="Genomic_DNA"/>
</dbReference>
<evidence type="ECO:0000313" key="2">
    <source>
        <dbReference type="Proteomes" id="UP000481033"/>
    </source>
</evidence>
<evidence type="ECO:0000313" key="1">
    <source>
        <dbReference type="EMBL" id="NEZ60638.1"/>
    </source>
</evidence>
<keyword evidence="2" id="KW-1185">Reference proteome</keyword>
<gene>
    <name evidence="1" type="ORF">DXZ20_34365</name>
</gene>
<reference evidence="1 2" key="1">
    <citation type="journal article" date="2020" name="Microb. Ecol.">
        <title>Ecogenomics of the Marine Benthic Filamentous Cyanobacterium Adonisia.</title>
        <authorList>
            <person name="Walter J.M."/>
            <person name="Coutinho F.H."/>
            <person name="Leomil L."/>
            <person name="Hargreaves P.I."/>
            <person name="Campeao M.E."/>
            <person name="Vieira V.V."/>
            <person name="Silva B.S."/>
            <person name="Fistarol G.O."/>
            <person name="Salomon P.S."/>
            <person name="Sawabe T."/>
            <person name="Mino S."/>
            <person name="Hosokawa M."/>
            <person name="Miyashita H."/>
            <person name="Maruyama F."/>
            <person name="van Verk M.C."/>
            <person name="Dutilh B.E."/>
            <person name="Thompson C.C."/>
            <person name="Thompson F.L."/>
        </authorList>
    </citation>
    <scope>NUCLEOTIDE SEQUENCE [LARGE SCALE GENOMIC DNA]</scope>
    <source>
        <strain evidence="1 2">CCMR0081</strain>
    </source>
</reference>
<dbReference type="SUPFAM" id="SSF141571">
    <property type="entry name" value="Pentapeptide repeat-like"/>
    <property type="match status" value="1"/>
</dbReference>
<dbReference type="InterPro" id="IPR051082">
    <property type="entry name" value="Pentapeptide-BTB/POZ_domain"/>
</dbReference>
<name>A0A6M0RWL1_9CYAN</name>
<dbReference type="Pfam" id="PF00805">
    <property type="entry name" value="Pentapeptide"/>
    <property type="match status" value="1"/>
</dbReference>
<dbReference type="AlphaFoldDB" id="A0A6M0RWL1"/>